<organism evidence="7 8">
    <name type="scientific">Bagarius yarrelli</name>
    <name type="common">Goonch</name>
    <name type="synonym">Bagrus yarrelli</name>
    <dbReference type="NCBI Taxonomy" id="175774"/>
    <lineage>
        <taxon>Eukaryota</taxon>
        <taxon>Metazoa</taxon>
        <taxon>Chordata</taxon>
        <taxon>Craniata</taxon>
        <taxon>Vertebrata</taxon>
        <taxon>Euteleostomi</taxon>
        <taxon>Actinopterygii</taxon>
        <taxon>Neopterygii</taxon>
        <taxon>Teleostei</taxon>
        <taxon>Ostariophysi</taxon>
        <taxon>Siluriformes</taxon>
        <taxon>Sisoridae</taxon>
        <taxon>Sisorinae</taxon>
        <taxon>Bagarius</taxon>
    </lineage>
</organism>
<dbReference type="InterPro" id="IPR002126">
    <property type="entry name" value="Cadherin-like_dom"/>
</dbReference>
<comment type="subcellular location">
    <subcellularLocation>
        <location evidence="1">Membrane</location>
    </subcellularLocation>
</comment>
<dbReference type="PANTHER" id="PTHR24026">
    <property type="entry name" value="FAT ATYPICAL CADHERIN-RELATED"/>
    <property type="match status" value="1"/>
</dbReference>
<dbReference type="Pfam" id="PF00028">
    <property type="entry name" value="Cadherin"/>
    <property type="match status" value="3"/>
</dbReference>
<gene>
    <name evidence="7" type="ORF">Baya_5164</name>
</gene>
<dbReference type="GO" id="GO:0016020">
    <property type="term" value="C:membrane"/>
    <property type="evidence" value="ECO:0007669"/>
    <property type="project" value="UniProtKB-SubCell"/>
</dbReference>
<dbReference type="PANTHER" id="PTHR24026:SF125">
    <property type="entry name" value="FAT-LIKE CADHERIN-RELATED TUMOR SUPPRESSOR HOMOLOG"/>
    <property type="match status" value="1"/>
</dbReference>
<keyword evidence="2" id="KW-0812">Transmembrane</keyword>
<feature type="domain" description="Cadherin" evidence="6">
    <location>
        <begin position="2"/>
        <end position="107"/>
    </location>
</feature>
<evidence type="ECO:0000259" key="6">
    <source>
        <dbReference type="PROSITE" id="PS50268"/>
    </source>
</evidence>
<evidence type="ECO:0000256" key="5">
    <source>
        <dbReference type="PROSITE-ProRule" id="PRU00043"/>
    </source>
</evidence>
<keyword evidence="8" id="KW-1185">Reference proteome</keyword>
<dbReference type="Gene3D" id="2.60.40.60">
    <property type="entry name" value="Cadherins"/>
    <property type="match status" value="3"/>
</dbReference>
<comment type="caution">
    <text evidence="7">The sequence shown here is derived from an EMBL/GenBank/DDBJ whole genome shotgun (WGS) entry which is preliminary data.</text>
</comment>
<evidence type="ECO:0000313" key="8">
    <source>
        <dbReference type="Proteomes" id="UP000319801"/>
    </source>
</evidence>
<evidence type="ECO:0000256" key="3">
    <source>
        <dbReference type="ARBA" id="ARBA00022989"/>
    </source>
</evidence>
<dbReference type="InterPro" id="IPR015919">
    <property type="entry name" value="Cadherin-like_sf"/>
</dbReference>
<dbReference type="GO" id="GO:0005509">
    <property type="term" value="F:calcium ion binding"/>
    <property type="evidence" value="ECO:0007669"/>
    <property type="project" value="UniProtKB-UniRule"/>
</dbReference>
<dbReference type="EMBL" id="VCAZ01000018">
    <property type="protein sequence ID" value="TSK67187.1"/>
    <property type="molecule type" value="Genomic_DNA"/>
</dbReference>
<dbReference type="SMART" id="SM00112">
    <property type="entry name" value="CA"/>
    <property type="match status" value="1"/>
</dbReference>
<protein>
    <submittedName>
        <fullName evidence="7">Protocadherin Fat 3</fullName>
    </submittedName>
</protein>
<dbReference type="OrthoDB" id="8930967at2759"/>
<dbReference type="SUPFAM" id="SSF49313">
    <property type="entry name" value="Cadherin-like"/>
    <property type="match status" value="4"/>
</dbReference>
<dbReference type="FunFam" id="2.60.40.60:FF:000041">
    <property type="entry name" value="FAT atypical cadherin 1"/>
    <property type="match status" value="1"/>
</dbReference>
<sequence length="300" mass="33821">MYHASVPENSPKDVSIIQIQAQDPDATVTEPRFTFRIASGNPQNFFSINARTEKLYQVRLPERGRRQRGGAIYRIFAYDADYGSNAELTYSIVDGNDDAKFHIDPKSGLVSSPRKQFPAKTYDILTVKAVDNGRPQRWATARLHIEWIRRPTPSSASLAFEEPLYNFTVMESDKVADIVGVVSAQQQDSAPLWFDITAVGTLIIAKPLDAEQRSFYNLTVEPTYEVMVTEDTPPDTEVLQLLASDRDEHHRLTFALLGSVDPASMRLFRVDANTGHMFTTQRLDHETNTQHVLTVMVMLS</sequence>
<evidence type="ECO:0000256" key="4">
    <source>
        <dbReference type="ARBA" id="ARBA00023136"/>
    </source>
</evidence>
<keyword evidence="4" id="KW-0472">Membrane</keyword>
<evidence type="ECO:0000256" key="1">
    <source>
        <dbReference type="ARBA" id="ARBA00004370"/>
    </source>
</evidence>
<proteinExistence type="predicted"/>
<reference evidence="7 8" key="1">
    <citation type="journal article" date="2019" name="Genome Biol. Evol.">
        <title>Whole-Genome Sequencing of the Giant Devil Catfish, Bagarius yarrelli.</title>
        <authorList>
            <person name="Jiang W."/>
            <person name="Lv Y."/>
            <person name="Cheng L."/>
            <person name="Yang K."/>
            <person name="Chao B."/>
            <person name="Wang X."/>
            <person name="Li Y."/>
            <person name="Pan X."/>
            <person name="You X."/>
            <person name="Zhang Y."/>
            <person name="Yang J."/>
            <person name="Li J."/>
            <person name="Zhang X."/>
            <person name="Liu S."/>
            <person name="Sun C."/>
            <person name="Yang J."/>
            <person name="Shi Q."/>
        </authorList>
    </citation>
    <scope>NUCLEOTIDE SEQUENCE [LARGE SCALE GENOMIC DNA]</scope>
    <source>
        <strain evidence="7">JWS20170419001</strain>
        <tissue evidence="7">Muscle</tissue>
    </source>
</reference>
<dbReference type="PROSITE" id="PS50268">
    <property type="entry name" value="CADHERIN_2"/>
    <property type="match status" value="2"/>
</dbReference>
<evidence type="ECO:0000313" key="7">
    <source>
        <dbReference type="EMBL" id="TSK67187.1"/>
    </source>
</evidence>
<dbReference type="GO" id="GO:0007156">
    <property type="term" value="P:homophilic cell adhesion via plasma membrane adhesion molecules"/>
    <property type="evidence" value="ECO:0007669"/>
    <property type="project" value="InterPro"/>
</dbReference>
<name>A0A556TTR2_BAGYA</name>
<evidence type="ECO:0000256" key="2">
    <source>
        <dbReference type="ARBA" id="ARBA00022692"/>
    </source>
</evidence>
<dbReference type="Proteomes" id="UP000319801">
    <property type="component" value="Unassembled WGS sequence"/>
</dbReference>
<dbReference type="CDD" id="cd11304">
    <property type="entry name" value="Cadherin_repeat"/>
    <property type="match status" value="2"/>
</dbReference>
<accession>A0A556TTR2</accession>
<keyword evidence="3" id="KW-1133">Transmembrane helix</keyword>
<dbReference type="PRINTS" id="PR00205">
    <property type="entry name" value="CADHERIN"/>
</dbReference>
<dbReference type="FunFam" id="2.60.40.60:FF:000052">
    <property type="entry name" value="FAT atypical cadherin 1"/>
    <property type="match status" value="1"/>
</dbReference>
<feature type="domain" description="Cadherin" evidence="6">
    <location>
        <begin position="220"/>
        <end position="297"/>
    </location>
</feature>
<dbReference type="AlphaFoldDB" id="A0A556TTR2"/>
<keyword evidence="5" id="KW-0106">Calcium</keyword>